<keyword evidence="2" id="KW-0809">Transit peptide</keyword>
<evidence type="ECO:0000313" key="4">
    <source>
        <dbReference type="EMBL" id="KAK5627589.1"/>
    </source>
</evidence>
<name>A0AAN7UU34_9PEZI</name>
<dbReference type="Pfam" id="PF12921">
    <property type="entry name" value="ATP13"/>
    <property type="match status" value="1"/>
</dbReference>
<evidence type="ECO:0000256" key="3">
    <source>
        <dbReference type="ARBA" id="ARBA00023128"/>
    </source>
</evidence>
<evidence type="ECO:0008006" key="6">
    <source>
        <dbReference type="Google" id="ProtNLM"/>
    </source>
</evidence>
<organism evidence="4 5">
    <name type="scientific">Xylaria bambusicola</name>
    <dbReference type="NCBI Taxonomy" id="326684"/>
    <lineage>
        <taxon>Eukaryota</taxon>
        <taxon>Fungi</taxon>
        <taxon>Dikarya</taxon>
        <taxon>Ascomycota</taxon>
        <taxon>Pezizomycotina</taxon>
        <taxon>Sordariomycetes</taxon>
        <taxon>Xylariomycetidae</taxon>
        <taxon>Xylariales</taxon>
        <taxon>Xylariaceae</taxon>
        <taxon>Xylaria</taxon>
    </lineage>
</organism>
<keyword evidence="5" id="KW-1185">Reference proteome</keyword>
<dbReference type="Proteomes" id="UP001305414">
    <property type="component" value="Unassembled WGS sequence"/>
</dbReference>
<gene>
    <name evidence="4" type="ORF">RRF57_003304</name>
</gene>
<dbReference type="AlphaFoldDB" id="A0AAN7UU34"/>
<proteinExistence type="predicted"/>
<evidence type="ECO:0000256" key="2">
    <source>
        <dbReference type="ARBA" id="ARBA00022946"/>
    </source>
</evidence>
<protein>
    <recommendedName>
        <fullName evidence="6">Pentatricopeptide repeat domain-containing protein</fullName>
    </recommendedName>
</protein>
<comment type="subcellular location">
    <subcellularLocation>
        <location evidence="1">Mitochondrion</location>
    </subcellularLocation>
</comment>
<dbReference type="GO" id="GO:0005739">
    <property type="term" value="C:mitochondrion"/>
    <property type="evidence" value="ECO:0007669"/>
    <property type="project" value="UniProtKB-SubCell"/>
</dbReference>
<dbReference type="InterPro" id="IPR024319">
    <property type="entry name" value="ATPase_expression_mit"/>
</dbReference>
<evidence type="ECO:0000256" key="1">
    <source>
        <dbReference type="ARBA" id="ARBA00004173"/>
    </source>
</evidence>
<sequence>MLSANPAVESRGCRVLLQRAPKGTPSSILTLRLRRCFHRPRLCRPPTACPSLLDTSFHSVCSSASLYPRFNRPQGSRLATTTTFPPLSSLSHEAVAHVQTLVARSNTNILHNAEDSNRSNAFNVDASDGQISIPTPIPAPHGSSAQSVDPFRGALIAIRQGDTREALSQLHVIEEMSREDIRDAVAALPRTTFTEFFIALDPLRVARDCDSLGKQHTSVGMYQLLNMTSSVDDYGVRKLYTNLLQRLLILMSALQAAGHTLHLEEYIAIIRCAGASSDLSGAGYLWNDLSATPLLQWRHSELYTEYIKARFLTEPLYTSYRKTMRMVTPRNLHRSRLQLRPRAVQNLDVLRFRLRKRGLRFGLDKDSQIVSEQMRKLRLQGPAVRLLGTVEGYHSFRIDESLMCAIMIALGRAGSLRLIGTKILEKYFNIRNPHPIPVNRAGRMLDPCLSPDPPRIRPTVRLMRTVVETYGSNGEISVAIQLVEYISNTYNISIPRDVWRDLLEWTYIMSTPGASTAWKMAKLHVKVPGPQAVELIWEAMTSRPHNHIPTFRDYDILIRSLIGRRVDPELVLARMREAIPLYDEQCREYEAAVLEHTLYLRVGTLPSTITDRFERARYKKQMMWFNISQWCRMLLKRLPCSLTSPVPDPLAPRFVEEFRSFLYNPIKYPTPRGHVALVDPAMETFRVEVTGQIKQTMPMKNRQGQWIEKKFLTDQLEILSTHSLANFKVSKLHNPLHLLAPHKGVFVPPILRSRAADEFAE</sequence>
<dbReference type="EMBL" id="JAWHQM010000006">
    <property type="protein sequence ID" value="KAK5627589.1"/>
    <property type="molecule type" value="Genomic_DNA"/>
</dbReference>
<keyword evidence="3" id="KW-0496">Mitochondrion</keyword>
<accession>A0AAN7UU34</accession>
<comment type="caution">
    <text evidence="4">The sequence shown here is derived from an EMBL/GenBank/DDBJ whole genome shotgun (WGS) entry which is preliminary data.</text>
</comment>
<evidence type="ECO:0000313" key="5">
    <source>
        <dbReference type="Proteomes" id="UP001305414"/>
    </source>
</evidence>
<reference evidence="4 5" key="1">
    <citation type="submission" date="2023-10" db="EMBL/GenBank/DDBJ databases">
        <title>Draft genome sequence of Xylaria bambusicola isolate GMP-LS, the root and basal stem rot pathogen of sugarcane in Indonesia.</title>
        <authorList>
            <person name="Selvaraj P."/>
            <person name="Muralishankar V."/>
            <person name="Muruganantham S."/>
            <person name="Sp S."/>
            <person name="Haryani S."/>
            <person name="Lau K.J.X."/>
            <person name="Naqvi N.I."/>
        </authorList>
    </citation>
    <scope>NUCLEOTIDE SEQUENCE [LARGE SCALE GENOMIC DNA]</scope>
    <source>
        <strain evidence="4">GMP-LS</strain>
    </source>
</reference>